<organism evidence="3 4">
    <name type="scientific">Phormidesmis priestleyi Ana</name>
    <dbReference type="NCBI Taxonomy" id="1666911"/>
    <lineage>
        <taxon>Bacteria</taxon>
        <taxon>Bacillati</taxon>
        <taxon>Cyanobacteriota</taxon>
        <taxon>Cyanophyceae</taxon>
        <taxon>Leptolyngbyales</taxon>
        <taxon>Leptolyngbyaceae</taxon>
        <taxon>Phormidesmis</taxon>
    </lineage>
</organism>
<comment type="caution">
    <text evidence="3">The sequence shown here is derived from an EMBL/GenBank/DDBJ whole genome shotgun (WGS) entry which is preliminary data.</text>
</comment>
<dbReference type="AlphaFoldDB" id="A0A0P7Z8R7"/>
<evidence type="ECO:0000256" key="2">
    <source>
        <dbReference type="SAM" id="Phobius"/>
    </source>
</evidence>
<name>A0A0P7Z8R7_9CYAN</name>
<dbReference type="Proteomes" id="UP000050465">
    <property type="component" value="Unassembled WGS sequence"/>
</dbReference>
<keyword evidence="2" id="KW-1133">Transmembrane helix</keyword>
<protein>
    <submittedName>
        <fullName evidence="3">Uncharacterized protein</fullName>
    </submittedName>
</protein>
<sequence length="206" mass="22829">MEHSHISNNQEQIPLFRRSRKAKIAVAACGFLISHVTVFFLGVEYMRYTALSRLDSLDQQMQQTIEGALPKAPESERSENSTEWSQQNLTEDDVSNSRSNLAHSNLKQPDDADAGFCWEGEPCESSTHPGVYYVHLTRDGGGPAVWPLPDPDGCESNRELICTDPASGFDYAVWKGVYTWYSSEAEELGLEPYGTQSMGDSSGLAQ</sequence>
<feature type="region of interest" description="Disordered" evidence="1">
    <location>
        <begin position="68"/>
        <end position="107"/>
    </location>
</feature>
<keyword evidence="2" id="KW-0812">Transmembrane</keyword>
<evidence type="ECO:0000313" key="3">
    <source>
        <dbReference type="EMBL" id="KPQ31182.1"/>
    </source>
</evidence>
<proteinExistence type="predicted"/>
<keyword evidence="2" id="KW-0472">Membrane</keyword>
<accession>A0A0P7Z8R7</accession>
<feature type="transmembrane region" description="Helical" evidence="2">
    <location>
        <begin position="24"/>
        <end position="43"/>
    </location>
</feature>
<dbReference type="STRING" id="1666911.HLUCCA11_24310"/>
<gene>
    <name evidence="3" type="ORF">HLUCCA11_24310</name>
</gene>
<dbReference type="EMBL" id="LJZR01000121">
    <property type="protein sequence ID" value="KPQ31182.1"/>
    <property type="molecule type" value="Genomic_DNA"/>
</dbReference>
<evidence type="ECO:0000313" key="4">
    <source>
        <dbReference type="Proteomes" id="UP000050465"/>
    </source>
</evidence>
<feature type="compositionally biased region" description="Polar residues" evidence="1">
    <location>
        <begin position="96"/>
        <end position="107"/>
    </location>
</feature>
<reference evidence="3 4" key="1">
    <citation type="submission" date="2015-09" db="EMBL/GenBank/DDBJ databases">
        <title>Identification and resolution of microdiversity through metagenomic sequencing of parallel consortia.</title>
        <authorList>
            <person name="Nelson W.C."/>
            <person name="Romine M.F."/>
            <person name="Lindemann S.R."/>
        </authorList>
    </citation>
    <scope>NUCLEOTIDE SEQUENCE [LARGE SCALE GENOMIC DNA]</scope>
    <source>
        <strain evidence="3">Ana</strain>
    </source>
</reference>
<evidence type="ECO:0000256" key="1">
    <source>
        <dbReference type="SAM" id="MobiDB-lite"/>
    </source>
</evidence>